<reference evidence="2 3" key="1">
    <citation type="submission" date="2024-04" db="EMBL/GenBank/DDBJ databases">
        <title>Novel genus in family Flammeovirgaceae.</title>
        <authorList>
            <person name="Nguyen T.H."/>
            <person name="Vuong T.Q."/>
            <person name="Le H."/>
            <person name="Kim S.-G."/>
        </authorList>
    </citation>
    <scope>NUCLEOTIDE SEQUENCE [LARGE SCALE GENOMIC DNA]</scope>
    <source>
        <strain evidence="2 3">JCM 23209</strain>
    </source>
</reference>
<keyword evidence="1" id="KW-0472">Membrane</keyword>
<keyword evidence="1" id="KW-0812">Transmembrane</keyword>
<organism evidence="2 3">
    <name type="scientific">Rapidithrix thailandica</name>
    <dbReference type="NCBI Taxonomy" id="413964"/>
    <lineage>
        <taxon>Bacteria</taxon>
        <taxon>Pseudomonadati</taxon>
        <taxon>Bacteroidota</taxon>
        <taxon>Cytophagia</taxon>
        <taxon>Cytophagales</taxon>
        <taxon>Flammeovirgaceae</taxon>
        <taxon>Rapidithrix</taxon>
    </lineage>
</organism>
<gene>
    <name evidence="2" type="ORF">AAG747_02835</name>
</gene>
<name>A0AAW9S630_9BACT</name>
<proteinExistence type="predicted"/>
<accession>A0AAW9S630</accession>
<evidence type="ECO:0000313" key="3">
    <source>
        <dbReference type="Proteomes" id="UP001403385"/>
    </source>
</evidence>
<dbReference type="SUPFAM" id="SSF103088">
    <property type="entry name" value="OmpA-like"/>
    <property type="match status" value="1"/>
</dbReference>
<dbReference type="AlphaFoldDB" id="A0AAW9S630"/>
<dbReference type="InterPro" id="IPR036737">
    <property type="entry name" value="OmpA-like_sf"/>
</dbReference>
<dbReference type="Proteomes" id="UP001403385">
    <property type="component" value="Unassembled WGS sequence"/>
</dbReference>
<evidence type="ECO:0008006" key="4">
    <source>
        <dbReference type="Google" id="ProtNLM"/>
    </source>
</evidence>
<keyword evidence="3" id="KW-1185">Reference proteome</keyword>
<protein>
    <recommendedName>
        <fullName evidence="4">OmpA-like domain-containing protein</fullName>
    </recommendedName>
</protein>
<keyword evidence="1" id="KW-1133">Transmembrane helix</keyword>
<evidence type="ECO:0000313" key="2">
    <source>
        <dbReference type="EMBL" id="MEN7546828.1"/>
    </source>
</evidence>
<evidence type="ECO:0000256" key="1">
    <source>
        <dbReference type="SAM" id="Phobius"/>
    </source>
</evidence>
<dbReference type="RefSeq" id="WP_346819609.1">
    <property type="nucleotide sequence ID" value="NZ_JBDKWZ010000001.1"/>
</dbReference>
<dbReference type="EMBL" id="JBDKWZ010000001">
    <property type="protein sequence ID" value="MEN7546828.1"/>
    <property type="molecule type" value="Genomic_DNA"/>
</dbReference>
<comment type="caution">
    <text evidence="2">The sequence shown here is derived from an EMBL/GenBank/DDBJ whole genome shotgun (WGS) entry which is preliminary data.</text>
</comment>
<dbReference type="Gene3D" id="3.30.1330.60">
    <property type="entry name" value="OmpA-like domain"/>
    <property type="match status" value="1"/>
</dbReference>
<feature type="transmembrane region" description="Helical" evidence="1">
    <location>
        <begin position="12"/>
        <end position="32"/>
    </location>
</feature>
<sequence length="273" mass="31915">MKHKSSHIFWASYADLMTALFIITLVLFVLSYKMFKDKALAFLAQQEELDSRTALLSDRELELEDLRAHLLSEKFLADSLVDELEAERSRLYVLEQEYRKLMEIEQAISKLDPQYFEYQAQYKRHILKTQVQFATGKAQIQSQYHEMLKSAGMELKALIDSLDVETNVKYMLVIEGSASKDRYERNYELSYERAMQLYELWKKQGIEFNQDIIQVIIAGSGTGGVGRVVGDEKKNQRFIIQIIPKVGTIEFADFEELKRRTEDLLEDTTYFQN</sequence>